<evidence type="ECO:0000256" key="3">
    <source>
        <dbReference type="ARBA" id="ARBA00022963"/>
    </source>
</evidence>
<dbReference type="AlphaFoldDB" id="A0A6G0ZDT1"/>
<keyword evidence="4" id="KW-0443">Lipid metabolism</keyword>
<evidence type="ECO:0000259" key="7">
    <source>
        <dbReference type="Pfam" id="PF05826"/>
    </source>
</evidence>
<evidence type="ECO:0000256" key="1">
    <source>
        <dbReference type="ARBA" id="ARBA00001913"/>
    </source>
</evidence>
<dbReference type="InterPro" id="IPR036444">
    <property type="entry name" value="PLipase_A2_dom_sf"/>
</dbReference>
<protein>
    <recommendedName>
        <fullName evidence="2">phospholipase A2</fullName>
        <ecNumber evidence="2">3.1.1.4</ecNumber>
    </recommendedName>
    <alternativeName>
        <fullName evidence="5">Phosphatidylcholine 2-acylhydrolase</fullName>
    </alternativeName>
</protein>
<reference evidence="8 9" key="1">
    <citation type="submission" date="2019-08" db="EMBL/GenBank/DDBJ databases">
        <title>Whole genome of Aphis craccivora.</title>
        <authorList>
            <person name="Voronova N.V."/>
            <person name="Shulinski R.S."/>
            <person name="Bandarenka Y.V."/>
            <person name="Zhorov D.G."/>
            <person name="Warner D."/>
        </authorList>
    </citation>
    <scope>NUCLEOTIDE SEQUENCE [LARGE SCALE GENOMIC DNA]</scope>
    <source>
        <strain evidence="8">180601</strain>
        <tissue evidence="8">Whole Body</tissue>
    </source>
</reference>
<evidence type="ECO:0000256" key="6">
    <source>
        <dbReference type="SAM" id="MobiDB-lite"/>
    </source>
</evidence>
<dbReference type="GO" id="GO:0016042">
    <property type="term" value="P:lipid catabolic process"/>
    <property type="evidence" value="ECO:0007669"/>
    <property type="project" value="UniProtKB-KW"/>
</dbReference>
<feature type="region of interest" description="Disordered" evidence="6">
    <location>
        <begin position="108"/>
        <end position="128"/>
    </location>
</feature>
<dbReference type="SUPFAM" id="SSF48619">
    <property type="entry name" value="Phospholipase A2, PLA2"/>
    <property type="match status" value="1"/>
</dbReference>
<dbReference type="Proteomes" id="UP000478052">
    <property type="component" value="Unassembled WGS sequence"/>
</dbReference>
<feature type="compositionally biased region" description="Low complexity" evidence="6">
    <location>
        <begin position="111"/>
        <end position="128"/>
    </location>
</feature>
<feature type="domain" description="Phospholipase A2-like central" evidence="7">
    <location>
        <begin position="29"/>
        <end position="62"/>
    </location>
</feature>
<dbReference type="OrthoDB" id="6075074at2759"/>
<evidence type="ECO:0000256" key="2">
    <source>
        <dbReference type="ARBA" id="ARBA00013278"/>
    </source>
</evidence>
<dbReference type="GO" id="GO:0050482">
    <property type="term" value="P:arachidonate secretion"/>
    <property type="evidence" value="ECO:0007669"/>
    <property type="project" value="InterPro"/>
</dbReference>
<keyword evidence="9" id="KW-1185">Reference proteome</keyword>
<gene>
    <name evidence="8" type="ORF">FWK35_00010735</name>
</gene>
<accession>A0A6G0ZDT1</accession>
<dbReference type="Pfam" id="PF05826">
    <property type="entry name" value="Phospholip_A2_2"/>
    <property type="match status" value="1"/>
</dbReference>
<evidence type="ECO:0000256" key="4">
    <source>
        <dbReference type="ARBA" id="ARBA00023098"/>
    </source>
</evidence>
<name>A0A6G0ZDT1_APHCR</name>
<evidence type="ECO:0000313" key="9">
    <source>
        <dbReference type="Proteomes" id="UP000478052"/>
    </source>
</evidence>
<comment type="cofactor">
    <cofactor evidence="1">
        <name>Ca(2+)</name>
        <dbReference type="ChEBI" id="CHEBI:29108"/>
    </cofactor>
</comment>
<dbReference type="GO" id="GO:0004623">
    <property type="term" value="F:phospholipase A2 activity"/>
    <property type="evidence" value="ECO:0007669"/>
    <property type="project" value="UniProtKB-EC"/>
</dbReference>
<dbReference type="EMBL" id="VUJU01000684">
    <property type="protein sequence ID" value="KAF0768877.1"/>
    <property type="molecule type" value="Genomic_DNA"/>
</dbReference>
<comment type="caution">
    <text evidence="8">The sequence shown here is derived from an EMBL/GenBank/DDBJ whole genome shotgun (WGS) entry which is preliminary data.</text>
</comment>
<keyword evidence="3" id="KW-0442">Lipid degradation</keyword>
<dbReference type="GO" id="GO:0006644">
    <property type="term" value="P:phospholipid metabolic process"/>
    <property type="evidence" value="ECO:0007669"/>
    <property type="project" value="InterPro"/>
</dbReference>
<organism evidence="8 9">
    <name type="scientific">Aphis craccivora</name>
    <name type="common">Cowpea aphid</name>
    <dbReference type="NCBI Taxonomy" id="307492"/>
    <lineage>
        <taxon>Eukaryota</taxon>
        <taxon>Metazoa</taxon>
        <taxon>Ecdysozoa</taxon>
        <taxon>Arthropoda</taxon>
        <taxon>Hexapoda</taxon>
        <taxon>Insecta</taxon>
        <taxon>Pterygota</taxon>
        <taxon>Neoptera</taxon>
        <taxon>Paraneoptera</taxon>
        <taxon>Hemiptera</taxon>
        <taxon>Sternorrhyncha</taxon>
        <taxon>Aphidomorpha</taxon>
        <taxon>Aphidoidea</taxon>
        <taxon>Aphididae</taxon>
        <taxon>Aphidini</taxon>
        <taxon>Aphis</taxon>
        <taxon>Aphis</taxon>
    </lineage>
</organism>
<dbReference type="InterPro" id="IPR016090">
    <property type="entry name" value="PLA2-like_dom"/>
</dbReference>
<sequence>MYEKTSNAARLLKRVHHAIYHVLAETRKVAAFRSCLKTIGTGSANLIGKLFFNVVQTKCFVLKRVRVCTKKTWWGKCHRHENRKKAYIRNNLMVTPYKGKEYSRWKMGVLDPNSSNPSDPSSPRFPRS</sequence>
<evidence type="ECO:0000256" key="5">
    <source>
        <dbReference type="ARBA" id="ARBA00029903"/>
    </source>
</evidence>
<dbReference type="EC" id="3.1.1.4" evidence="2"/>
<dbReference type="Gene3D" id="1.20.90.10">
    <property type="entry name" value="Phospholipase A2 domain"/>
    <property type="match status" value="1"/>
</dbReference>
<evidence type="ECO:0000313" key="8">
    <source>
        <dbReference type="EMBL" id="KAF0768877.1"/>
    </source>
</evidence>
<dbReference type="PANTHER" id="PTHR12253">
    <property type="entry name" value="RH14732P"/>
    <property type="match status" value="1"/>
</dbReference>
<proteinExistence type="predicted"/>